<dbReference type="InterPro" id="IPR048525">
    <property type="entry name" value="DDR1-2_DS-like"/>
</dbReference>
<evidence type="ECO:0000259" key="19">
    <source>
        <dbReference type="PROSITE" id="PS50011"/>
    </source>
</evidence>
<dbReference type="InterPro" id="IPR000719">
    <property type="entry name" value="Prot_kinase_dom"/>
</dbReference>
<dbReference type="OrthoDB" id="6071166at2759"/>
<keyword evidence="6" id="KW-0732">Signal</keyword>
<reference evidence="21" key="1">
    <citation type="journal article" date="2004" name="Nature">
        <title>Genome duplication in the teleost fish Tetraodon nigroviridis reveals the early vertebrate proto-karyotype.</title>
        <authorList>
            <person name="Jaillon O."/>
            <person name="Aury J.-M."/>
            <person name="Brunet F."/>
            <person name="Petit J.-L."/>
            <person name="Stange-Thomann N."/>
            <person name="Mauceli E."/>
            <person name="Bouneau L."/>
            <person name="Fischer C."/>
            <person name="Ozouf-Costaz C."/>
            <person name="Bernot A."/>
            <person name="Nicaud S."/>
            <person name="Jaffe D."/>
            <person name="Fisher S."/>
            <person name="Lutfalla G."/>
            <person name="Dossat C."/>
            <person name="Segurens B."/>
            <person name="Dasilva C."/>
            <person name="Salanoubat M."/>
            <person name="Levy M."/>
            <person name="Boudet N."/>
            <person name="Castellano S."/>
            <person name="Anthouard V."/>
            <person name="Jubin C."/>
            <person name="Castelli V."/>
            <person name="Katinka M."/>
            <person name="Vacherie B."/>
            <person name="Biemont C."/>
            <person name="Skalli Z."/>
            <person name="Cattolico L."/>
            <person name="Poulain J."/>
            <person name="De Berardinis V."/>
            <person name="Cruaud C."/>
            <person name="Duprat S."/>
            <person name="Brottier P."/>
            <person name="Coutanceau J.-P."/>
            <person name="Gouzy J."/>
            <person name="Parra G."/>
            <person name="Lardier G."/>
            <person name="Chapple C."/>
            <person name="McKernan K.J."/>
            <person name="McEwan P."/>
            <person name="Bosak S."/>
            <person name="Kellis M."/>
            <person name="Volff J.-N."/>
            <person name="Guigo R."/>
            <person name="Zody M.C."/>
            <person name="Mesirov J."/>
            <person name="Lindblad-Toh K."/>
            <person name="Birren B."/>
            <person name="Nusbaum C."/>
            <person name="Kahn D."/>
            <person name="Robinson-Rechavi M."/>
            <person name="Laudet V."/>
            <person name="Schachter V."/>
            <person name="Quetier F."/>
            <person name="Saurin W."/>
            <person name="Scarpelli C."/>
            <person name="Wincker P."/>
            <person name="Lander E.S."/>
            <person name="Weissenbach J."/>
            <person name="Roest Crollius H."/>
        </authorList>
    </citation>
    <scope>NUCLEOTIDE SEQUENCE [LARGE SCALE GENOMIC DNA]</scope>
</reference>
<evidence type="ECO:0000256" key="11">
    <source>
        <dbReference type="ARBA" id="ARBA00023136"/>
    </source>
</evidence>
<dbReference type="Gene3D" id="2.60.120.260">
    <property type="entry name" value="Galactose-binding domain-like"/>
    <property type="match status" value="1"/>
</dbReference>
<evidence type="ECO:0000256" key="6">
    <source>
        <dbReference type="ARBA" id="ARBA00022729"/>
    </source>
</evidence>
<dbReference type="InterPro" id="IPR000421">
    <property type="entry name" value="FA58C"/>
</dbReference>
<dbReference type="InterPro" id="IPR001245">
    <property type="entry name" value="Ser-Thr/Tyr_kinase_cat_dom"/>
</dbReference>
<keyword evidence="11 18" id="KW-0472">Membrane</keyword>
<protein>
    <recommendedName>
        <fullName evidence="2">receptor protein-tyrosine kinase</fullName>
        <ecNumber evidence="2">2.7.10.1</ecNumber>
    </recommendedName>
</protein>
<keyword evidence="5 18" id="KW-0812">Transmembrane</keyword>
<evidence type="ECO:0000256" key="16">
    <source>
        <dbReference type="ARBA" id="ARBA00051243"/>
    </source>
</evidence>
<gene>
    <name evidence="21" type="ORF">GSTENG00015302001</name>
</gene>
<dbReference type="InterPro" id="IPR008979">
    <property type="entry name" value="Galactose-bd-like_sf"/>
</dbReference>
<evidence type="ECO:0000313" key="21">
    <source>
        <dbReference type="EMBL" id="CAF97815.1"/>
    </source>
</evidence>
<accession>Q4SNG7</accession>
<evidence type="ECO:0000256" key="7">
    <source>
        <dbReference type="ARBA" id="ARBA00022741"/>
    </source>
</evidence>
<dbReference type="PROSITE" id="PS00109">
    <property type="entry name" value="PROTEIN_KINASE_TYR"/>
    <property type="match status" value="1"/>
</dbReference>
<dbReference type="AlphaFoldDB" id="Q4SNG7"/>
<evidence type="ECO:0000256" key="17">
    <source>
        <dbReference type="SAM" id="MobiDB-lite"/>
    </source>
</evidence>
<dbReference type="PANTHER" id="PTHR24416">
    <property type="entry name" value="TYROSINE-PROTEIN KINASE RECEPTOR"/>
    <property type="match status" value="1"/>
</dbReference>
<dbReference type="Pfam" id="PF07714">
    <property type="entry name" value="PK_Tyr_Ser-Thr"/>
    <property type="match status" value="1"/>
</dbReference>
<evidence type="ECO:0000256" key="14">
    <source>
        <dbReference type="ARBA" id="ARBA00023170"/>
    </source>
</evidence>
<dbReference type="GO" id="GO:0043235">
    <property type="term" value="C:receptor complex"/>
    <property type="evidence" value="ECO:0007669"/>
    <property type="project" value="TreeGrafter"/>
</dbReference>
<feature type="compositionally biased region" description="Pro residues" evidence="17">
    <location>
        <begin position="683"/>
        <end position="700"/>
    </location>
</feature>
<keyword evidence="3" id="KW-1003">Cell membrane</keyword>
<feature type="region of interest" description="Disordered" evidence="17">
    <location>
        <begin position="335"/>
        <end position="425"/>
    </location>
</feature>
<evidence type="ECO:0000256" key="18">
    <source>
        <dbReference type="SAM" id="Phobius"/>
    </source>
</evidence>
<evidence type="ECO:0000256" key="10">
    <source>
        <dbReference type="ARBA" id="ARBA00022989"/>
    </source>
</evidence>
<keyword evidence="12" id="KW-0829">Tyrosine-protein kinase</keyword>
<feature type="compositionally biased region" description="Polar residues" evidence="17">
    <location>
        <begin position="659"/>
        <end position="670"/>
    </location>
</feature>
<keyword evidence="10 18" id="KW-1133">Transmembrane helix</keyword>
<feature type="compositionally biased region" description="Basic and acidic residues" evidence="17">
    <location>
        <begin position="616"/>
        <end position="628"/>
    </location>
</feature>
<dbReference type="GO" id="GO:0005886">
    <property type="term" value="C:plasma membrane"/>
    <property type="evidence" value="ECO:0007669"/>
    <property type="project" value="UniProtKB-SubCell"/>
</dbReference>
<keyword evidence="15" id="KW-0325">Glycoprotein</keyword>
<dbReference type="PANTHER" id="PTHR24416:SF333">
    <property type="entry name" value="EPITHELIAL DISCOIDIN DOMAIN-CONTAINING RECEPTOR 1"/>
    <property type="match status" value="1"/>
</dbReference>
<dbReference type="GO" id="GO:0051897">
    <property type="term" value="P:positive regulation of phosphatidylinositol 3-kinase/protein kinase B signal transduction"/>
    <property type="evidence" value="ECO:0007669"/>
    <property type="project" value="TreeGrafter"/>
</dbReference>
<evidence type="ECO:0000256" key="5">
    <source>
        <dbReference type="ARBA" id="ARBA00022692"/>
    </source>
</evidence>
<dbReference type="FunFam" id="1.10.510.10:FF:000053">
    <property type="entry name" value="Epithelial discoidin domain-containing receptor 1"/>
    <property type="match status" value="1"/>
</dbReference>
<dbReference type="Pfam" id="PF21114">
    <property type="entry name" value="DDR1-2_DS-like"/>
    <property type="match status" value="1"/>
</dbReference>
<dbReference type="InterPro" id="IPR020635">
    <property type="entry name" value="Tyr_kinase_cat_dom"/>
</dbReference>
<evidence type="ECO:0000256" key="9">
    <source>
        <dbReference type="ARBA" id="ARBA00022840"/>
    </source>
</evidence>
<feature type="domain" description="Protein kinase" evidence="19">
    <location>
        <begin position="751"/>
        <end position="1075"/>
    </location>
</feature>
<dbReference type="GO" id="GO:0038062">
    <property type="term" value="F:protein tyrosine kinase collagen receptor activity"/>
    <property type="evidence" value="ECO:0007669"/>
    <property type="project" value="TreeGrafter"/>
</dbReference>
<evidence type="ECO:0000256" key="3">
    <source>
        <dbReference type="ARBA" id="ARBA00022475"/>
    </source>
</evidence>
<dbReference type="SUPFAM" id="SSF56112">
    <property type="entry name" value="Protein kinase-like (PK-like)"/>
    <property type="match status" value="1"/>
</dbReference>
<keyword evidence="7" id="KW-0547">Nucleotide-binding</keyword>
<evidence type="ECO:0000256" key="2">
    <source>
        <dbReference type="ARBA" id="ARBA00011902"/>
    </source>
</evidence>
<evidence type="ECO:0000256" key="13">
    <source>
        <dbReference type="ARBA" id="ARBA00023157"/>
    </source>
</evidence>
<dbReference type="GO" id="GO:0010976">
    <property type="term" value="P:positive regulation of neuron projection development"/>
    <property type="evidence" value="ECO:0007669"/>
    <property type="project" value="TreeGrafter"/>
</dbReference>
<dbReference type="Gene3D" id="3.30.200.20">
    <property type="entry name" value="Phosphorylase Kinase, domain 1"/>
    <property type="match status" value="1"/>
</dbReference>
<feature type="compositionally biased region" description="Low complexity" evidence="17">
    <location>
        <begin position="376"/>
        <end position="390"/>
    </location>
</feature>
<evidence type="ECO:0000256" key="15">
    <source>
        <dbReference type="ARBA" id="ARBA00023180"/>
    </source>
</evidence>
<proteinExistence type="predicted"/>
<dbReference type="InterPro" id="IPR011009">
    <property type="entry name" value="Kinase-like_dom_sf"/>
</dbReference>
<evidence type="ECO:0000256" key="8">
    <source>
        <dbReference type="ARBA" id="ARBA00022777"/>
    </source>
</evidence>
<dbReference type="PROSITE" id="PS00239">
    <property type="entry name" value="RECEPTOR_TYR_KIN_II"/>
    <property type="match status" value="1"/>
</dbReference>
<feature type="compositionally biased region" description="Basic and acidic residues" evidence="17">
    <location>
        <begin position="639"/>
        <end position="648"/>
    </location>
</feature>
<comment type="subcellular location">
    <subcellularLocation>
        <location evidence="1">Cell membrane</location>
        <topology evidence="1">Single-pass type I membrane protein</topology>
    </subcellularLocation>
</comment>
<dbReference type="InterPro" id="IPR008266">
    <property type="entry name" value="Tyr_kinase_AS"/>
</dbReference>
<dbReference type="GO" id="GO:0005518">
    <property type="term" value="F:collagen binding"/>
    <property type="evidence" value="ECO:0007669"/>
    <property type="project" value="TreeGrafter"/>
</dbReference>
<comment type="caution">
    <text evidence="21">The sequence shown here is derived from an EMBL/GenBank/DDBJ whole genome shotgun (WGS) entry which is preliminary data.</text>
</comment>
<feature type="region of interest" description="Disordered" evidence="17">
    <location>
        <begin position="612"/>
        <end position="700"/>
    </location>
</feature>
<evidence type="ECO:0000256" key="1">
    <source>
        <dbReference type="ARBA" id="ARBA00004251"/>
    </source>
</evidence>
<keyword evidence="4" id="KW-0808">Transferase</keyword>
<dbReference type="PROSITE" id="PS50011">
    <property type="entry name" value="PROTEIN_KINASE_DOM"/>
    <property type="match status" value="1"/>
</dbReference>
<feature type="transmembrane region" description="Helical" evidence="18">
    <location>
        <begin position="510"/>
        <end position="532"/>
    </location>
</feature>
<dbReference type="SMART" id="SM00219">
    <property type="entry name" value="TyrKc"/>
    <property type="match status" value="1"/>
</dbReference>
<sequence>HPNAAQCRYALGMEDGTIPDSDITASSAWSDSTEAKHGRLSTKEGDGAWCPAGAVFPSESEYLQVTPRSLLSLDRLLRTIPPYRETDRAPVLLYTAKLLNNDVKKIFTGCFSSFLRASDHSCCAKAPQMIELLESDMKNRNKDQMTGQTCLIYFIYRQSFARSGRYLCVFRRITRLHLCTFSFAAGRPASAPLPGSGWYPGPPRRRPRPGVYPQLSPPLLPGRGEMAYVEGPLGTGCGVRESEHLRYSAERPGASDCGAHGALLPSGRPGHERLPPGGALRLFVERWPGGLRSPGGSHHVPVRCSRLPQRLHLRRQHRARDAVWRLGSAVRRRARRERLHTNQGAEGVARVRLRGLEPGGPRARQRGRRVPLQETARLQQHAGAQQQPAHAGREGLQQGGVSVQTRDPPALVLPSDPGRAPGGPEGPVFPNHLPLPLGARPAQILRCKFFFADRWLLISEITFLSGRPRKVNYALRNQTHTCFPPVDADFDTNTPRAGLPVAKDDSSNTAILIGCLVGIILLLLAVIAVILWRQYWKKLLGKERAGKPQSHQSLEKGSTLVSPAIHHCFLHSFSCKAQAQGSLSSDELRVHLSVPSDNVVINNTHSYSSRYQRIHTFPDERENEREGEGEYQEPSALLRPRDHRDSTGNRKGSRPLATPSASQAQEKSLNVPQVFPPVHEEPPPYPGSPPYPSLSPPVSPPLPPSVPHYAEADIVSLQGVSGNNTYAVPALASSSPGAEASPLPELPRQCLIFKEKLGEGQFGEVHLCEIENPQDLPILEFPFNVRKGRPLLVAVKILRPDASKNARNDFLKEVKILSRLKDPNIIRLLGVCVSSDPLCMVTEYMECGDLNQYLSHRVLLDKTGPSNDAPTIRWEAEGGGHMMVPATVPPDGPLLVPSYPALISMASQIASGMKFLSSLNFVHRDLATRNCLVGGERGDSGDDGGGERHIKIADFGMSRNLYAGDYYRIQGRAVLPIRWMAWECILMGKFTTASDAWAFGVTLWEMLSVCQEQPYSSLTDEQVIDNAGEFFRDQGRQVYLGRPAVCPQGLYELMLSCWSRDCKLRPSFSDIHSFLTEDAMNMV</sequence>
<evidence type="ECO:0000256" key="4">
    <source>
        <dbReference type="ARBA" id="ARBA00022679"/>
    </source>
</evidence>
<feature type="non-terminal residue" evidence="21">
    <location>
        <position position="1083"/>
    </location>
</feature>
<dbReference type="PROSITE" id="PS50022">
    <property type="entry name" value="FA58C_3"/>
    <property type="match status" value="1"/>
</dbReference>
<dbReference type="KEGG" id="tng:GSTEN00015302G001"/>
<dbReference type="CDD" id="cd05096">
    <property type="entry name" value="PTKc_DDR1"/>
    <property type="match status" value="1"/>
</dbReference>
<dbReference type="EC" id="2.7.10.1" evidence="2"/>
<dbReference type="InterPro" id="IPR050122">
    <property type="entry name" value="RTK"/>
</dbReference>
<keyword evidence="13" id="KW-1015">Disulfide bond</keyword>
<reference evidence="21" key="2">
    <citation type="submission" date="2004-02" db="EMBL/GenBank/DDBJ databases">
        <authorList>
            <consortium name="Genoscope"/>
            <consortium name="Whitehead Institute Centre for Genome Research"/>
        </authorList>
    </citation>
    <scope>NUCLEOTIDE SEQUENCE</scope>
</reference>
<dbReference type="Gene3D" id="2.60.120.1190">
    <property type="match status" value="1"/>
</dbReference>
<keyword evidence="9" id="KW-0067">ATP-binding</keyword>
<keyword evidence="8" id="KW-0418">Kinase</keyword>
<organism evidence="21">
    <name type="scientific">Tetraodon nigroviridis</name>
    <name type="common">Spotted green pufferfish</name>
    <name type="synonym">Chelonodon nigroviridis</name>
    <dbReference type="NCBI Taxonomy" id="99883"/>
    <lineage>
        <taxon>Eukaryota</taxon>
        <taxon>Metazoa</taxon>
        <taxon>Chordata</taxon>
        <taxon>Craniata</taxon>
        <taxon>Vertebrata</taxon>
        <taxon>Euteleostomi</taxon>
        <taxon>Actinopterygii</taxon>
        <taxon>Neopterygii</taxon>
        <taxon>Teleostei</taxon>
        <taxon>Neoteleostei</taxon>
        <taxon>Acanthomorphata</taxon>
        <taxon>Eupercaria</taxon>
        <taxon>Tetraodontiformes</taxon>
        <taxon>Tetradontoidea</taxon>
        <taxon>Tetraodontidae</taxon>
        <taxon>Tetraodon</taxon>
    </lineage>
</organism>
<keyword evidence="14" id="KW-0675">Receptor</keyword>
<dbReference type="InterPro" id="IPR002011">
    <property type="entry name" value="Tyr_kinase_rcpt_2_CS"/>
</dbReference>
<evidence type="ECO:0000259" key="20">
    <source>
        <dbReference type="PROSITE" id="PS50022"/>
    </source>
</evidence>
<dbReference type="SMART" id="SM00220">
    <property type="entry name" value="S_TKc"/>
    <property type="match status" value="1"/>
</dbReference>
<dbReference type="GO" id="GO:0005524">
    <property type="term" value="F:ATP binding"/>
    <property type="evidence" value="ECO:0007669"/>
    <property type="project" value="UniProtKB-KW"/>
</dbReference>
<feature type="domain" description="F5/8 type C" evidence="20">
    <location>
        <begin position="7"/>
        <end position="65"/>
    </location>
</feature>
<comment type="catalytic activity">
    <reaction evidence="16">
        <text>L-tyrosyl-[protein] + ATP = O-phospho-L-tyrosyl-[protein] + ADP + H(+)</text>
        <dbReference type="Rhea" id="RHEA:10596"/>
        <dbReference type="Rhea" id="RHEA-COMP:10136"/>
        <dbReference type="Rhea" id="RHEA-COMP:20101"/>
        <dbReference type="ChEBI" id="CHEBI:15378"/>
        <dbReference type="ChEBI" id="CHEBI:30616"/>
        <dbReference type="ChEBI" id="CHEBI:46858"/>
        <dbReference type="ChEBI" id="CHEBI:61978"/>
        <dbReference type="ChEBI" id="CHEBI:456216"/>
        <dbReference type="EC" id="2.7.10.1"/>
    </reaction>
</comment>
<dbReference type="FunFam" id="3.30.200.20:FF:000589">
    <property type="entry name" value="Discoidin domain receptor tyrosine kinase 1"/>
    <property type="match status" value="1"/>
</dbReference>
<dbReference type="SUPFAM" id="SSF49785">
    <property type="entry name" value="Galactose-binding domain-like"/>
    <property type="match status" value="1"/>
</dbReference>
<feature type="non-terminal residue" evidence="21">
    <location>
        <position position="1"/>
    </location>
</feature>
<dbReference type="Gene3D" id="1.10.510.10">
    <property type="entry name" value="Transferase(Phosphotransferase) domain 1"/>
    <property type="match status" value="1"/>
</dbReference>
<dbReference type="EMBL" id="CAAE01014543">
    <property type="protein sequence ID" value="CAF97815.1"/>
    <property type="molecule type" value="Genomic_DNA"/>
</dbReference>
<name>Q4SNG7_TETNG</name>
<evidence type="ECO:0000256" key="12">
    <source>
        <dbReference type="ARBA" id="ARBA00023137"/>
    </source>
</evidence>